<dbReference type="Pfam" id="PF09336">
    <property type="entry name" value="Vps4_C"/>
    <property type="match status" value="1"/>
</dbReference>
<dbReference type="InterPro" id="IPR003960">
    <property type="entry name" value="ATPase_AAA_CS"/>
</dbReference>
<dbReference type="OrthoDB" id="10251136at2759"/>
<dbReference type="EMBL" id="UYRX01001183">
    <property type="protein sequence ID" value="VDK88594.1"/>
    <property type="molecule type" value="Genomic_DNA"/>
</dbReference>
<evidence type="ECO:0000256" key="3">
    <source>
        <dbReference type="ARBA" id="ARBA00022840"/>
    </source>
</evidence>
<dbReference type="GO" id="GO:0005524">
    <property type="term" value="F:ATP binding"/>
    <property type="evidence" value="ECO:0007669"/>
    <property type="project" value="UniProtKB-KW"/>
</dbReference>
<dbReference type="InterPro" id="IPR041569">
    <property type="entry name" value="AAA_lid_3"/>
</dbReference>
<dbReference type="PANTHER" id="PTHR23074">
    <property type="entry name" value="AAA DOMAIN-CONTAINING"/>
    <property type="match status" value="1"/>
</dbReference>
<keyword evidence="7" id="KW-1185">Reference proteome</keyword>
<gene>
    <name evidence="6" type="ORF">NLS_LOCUS8747</name>
</gene>
<feature type="domain" description="AAA+ ATPase" evidence="5">
    <location>
        <begin position="212"/>
        <end position="348"/>
    </location>
</feature>
<dbReference type="GO" id="GO:0008568">
    <property type="term" value="F:microtubule severing ATPase activity"/>
    <property type="evidence" value="ECO:0007669"/>
    <property type="project" value="TreeGrafter"/>
</dbReference>
<dbReference type="FunFam" id="1.10.8.60:FF:000022">
    <property type="entry name" value="Fidgetin like 1"/>
    <property type="match status" value="1"/>
</dbReference>
<evidence type="ECO:0000256" key="4">
    <source>
        <dbReference type="RuleBase" id="RU003651"/>
    </source>
</evidence>
<dbReference type="Proteomes" id="UP000277928">
    <property type="component" value="Unassembled WGS sequence"/>
</dbReference>
<dbReference type="GO" id="GO:0016887">
    <property type="term" value="F:ATP hydrolysis activity"/>
    <property type="evidence" value="ECO:0007669"/>
    <property type="project" value="InterPro"/>
</dbReference>
<dbReference type="SMART" id="SM00382">
    <property type="entry name" value="AAA"/>
    <property type="match status" value="1"/>
</dbReference>
<dbReference type="InterPro" id="IPR015415">
    <property type="entry name" value="Spast_Vps4_C"/>
</dbReference>
<protein>
    <recommendedName>
        <fullName evidence="5">AAA+ ATPase domain-containing protein</fullName>
    </recommendedName>
</protein>
<dbReference type="PANTHER" id="PTHR23074:SF17">
    <property type="entry name" value="FIDGETIN-LIKE PROTEIN 1"/>
    <property type="match status" value="1"/>
</dbReference>
<organism evidence="6 7">
    <name type="scientific">Litomosoides sigmodontis</name>
    <name type="common">Filarial nematode worm</name>
    <dbReference type="NCBI Taxonomy" id="42156"/>
    <lineage>
        <taxon>Eukaryota</taxon>
        <taxon>Metazoa</taxon>
        <taxon>Ecdysozoa</taxon>
        <taxon>Nematoda</taxon>
        <taxon>Chromadorea</taxon>
        <taxon>Rhabditida</taxon>
        <taxon>Spirurina</taxon>
        <taxon>Spiruromorpha</taxon>
        <taxon>Filarioidea</taxon>
        <taxon>Onchocercidae</taxon>
        <taxon>Litomosoides</taxon>
    </lineage>
</organism>
<dbReference type="GO" id="GO:0008017">
    <property type="term" value="F:microtubule binding"/>
    <property type="evidence" value="ECO:0007669"/>
    <property type="project" value="UniProtKB-ARBA"/>
</dbReference>
<dbReference type="Gene3D" id="3.40.50.300">
    <property type="entry name" value="P-loop containing nucleotide triphosphate hydrolases"/>
    <property type="match status" value="1"/>
</dbReference>
<dbReference type="InterPro" id="IPR050304">
    <property type="entry name" value="MT-severing_AAA_ATPase"/>
</dbReference>
<reference evidence="6 7" key="1">
    <citation type="submission" date="2018-08" db="EMBL/GenBank/DDBJ databases">
        <authorList>
            <person name="Laetsch R D."/>
            <person name="Stevens L."/>
            <person name="Kumar S."/>
            <person name="Blaxter L. M."/>
        </authorList>
    </citation>
    <scope>NUCLEOTIDE SEQUENCE [LARGE SCALE GENOMIC DNA]</scope>
</reference>
<accession>A0A3P6VES1</accession>
<name>A0A3P6VES1_LITSI</name>
<dbReference type="Pfam" id="PF00004">
    <property type="entry name" value="AAA"/>
    <property type="match status" value="1"/>
</dbReference>
<dbReference type="AlphaFoldDB" id="A0A3P6VES1"/>
<keyword evidence="3 4" id="KW-0067">ATP-binding</keyword>
<sequence>MGRRRTKRRRFDFSHDPKVLEIQRRILNSMNNSPPIDQPAYPCHINSGGNIGPRACYGIGENNGVSSELGFHTDFKSASGQPLIKKVMPVLANNTNTENKPQRFLGGRRVILTNRLSVQKMDIRGNINQSLQNKLTSVSGGSVSRREGWKADQSLKNFDDNILNMIEAEIMSKRTDIQWTDVSGLEPAKKALKEIIVLPFLRPDIFKGIRAPPKGVLLFGPPGTGKTMIGRCVASQCKATFFNIAASSITSKWVGEGEKLVRALFAIARVLQPSVVFIDEIDSLLTSRSESEHESSRRIKTEFLIHLDGVATTSDERILILGATNRPQELDSAVKRRFAKRLYIGLPCDAARVQIIHSLLTDQKHDLSDDNVQHIAKLTSGYSGADMKQLCSEAAMVPVRNIVDSSSLDIASISADDIRPISFSDFEVAMHFVRPTVAEKDLEGYRAWNKQYGSFIQE</sequence>
<dbReference type="InterPro" id="IPR003593">
    <property type="entry name" value="AAA+_ATPase"/>
</dbReference>
<comment type="similarity">
    <text evidence="1 4">Belongs to the AAA ATPase family.</text>
</comment>
<dbReference type="SUPFAM" id="SSF52540">
    <property type="entry name" value="P-loop containing nucleoside triphosphate hydrolases"/>
    <property type="match status" value="1"/>
</dbReference>
<keyword evidence="2 4" id="KW-0547">Nucleotide-binding</keyword>
<dbReference type="Pfam" id="PF17862">
    <property type="entry name" value="AAA_lid_3"/>
    <property type="match status" value="1"/>
</dbReference>
<evidence type="ECO:0000259" key="5">
    <source>
        <dbReference type="SMART" id="SM00382"/>
    </source>
</evidence>
<dbReference type="Gene3D" id="1.10.8.60">
    <property type="match status" value="1"/>
</dbReference>
<evidence type="ECO:0000313" key="7">
    <source>
        <dbReference type="Proteomes" id="UP000277928"/>
    </source>
</evidence>
<dbReference type="InterPro" id="IPR003959">
    <property type="entry name" value="ATPase_AAA_core"/>
</dbReference>
<proteinExistence type="inferred from homology"/>
<evidence type="ECO:0000313" key="6">
    <source>
        <dbReference type="EMBL" id="VDK88594.1"/>
    </source>
</evidence>
<dbReference type="STRING" id="42156.A0A3P6VES1"/>
<evidence type="ECO:0000256" key="1">
    <source>
        <dbReference type="ARBA" id="ARBA00006914"/>
    </source>
</evidence>
<dbReference type="PROSITE" id="PS00674">
    <property type="entry name" value="AAA"/>
    <property type="match status" value="1"/>
</dbReference>
<evidence type="ECO:0000256" key="2">
    <source>
        <dbReference type="ARBA" id="ARBA00022741"/>
    </source>
</evidence>
<dbReference type="FunFam" id="3.40.50.300:FF:000093">
    <property type="entry name" value="Fidgetin-like 1"/>
    <property type="match status" value="1"/>
</dbReference>
<dbReference type="OMA" id="CEPAVIF"/>
<dbReference type="InterPro" id="IPR027417">
    <property type="entry name" value="P-loop_NTPase"/>
</dbReference>